<keyword evidence="3" id="KW-1185">Reference proteome</keyword>
<dbReference type="Proteomes" id="UP001219605">
    <property type="component" value="Chromosome"/>
</dbReference>
<name>A0ABY7ZW29_9ACTN</name>
<organism evidence="2 3">
    <name type="scientific">Micromonospora cathayae</name>
    <dbReference type="NCBI Taxonomy" id="3028804"/>
    <lineage>
        <taxon>Bacteria</taxon>
        <taxon>Bacillati</taxon>
        <taxon>Actinomycetota</taxon>
        <taxon>Actinomycetes</taxon>
        <taxon>Micromonosporales</taxon>
        <taxon>Micromonosporaceae</taxon>
        <taxon>Micromonospora</taxon>
    </lineage>
</organism>
<accession>A0ABY7ZW29</accession>
<dbReference type="InterPro" id="IPR010982">
    <property type="entry name" value="Lambda_DNA-bd_dom_sf"/>
</dbReference>
<dbReference type="PROSITE" id="PS50943">
    <property type="entry name" value="HTH_CROC1"/>
    <property type="match status" value="1"/>
</dbReference>
<sequence>MDANSGRSDATDVKLNRTRITQLLADKGVTGKTAAADFLGVHRSVFDRWMAQKILPSLPVAVRIARRLGVTVEDLVEDREPVRDQVA</sequence>
<dbReference type="SMART" id="SM00530">
    <property type="entry name" value="HTH_XRE"/>
    <property type="match status" value="1"/>
</dbReference>
<evidence type="ECO:0000313" key="2">
    <source>
        <dbReference type="EMBL" id="WDZ87227.1"/>
    </source>
</evidence>
<proteinExistence type="predicted"/>
<dbReference type="RefSeq" id="WP_275034147.1">
    <property type="nucleotide sequence ID" value="NZ_CP118615.1"/>
</dbReference>
<dbReference type="EMBL" id="CP118615">
    <property type="protein sequence ID" value="WDZ87227.1"/>
    <property type="molecule type" value="Genomic_DNA"/>
</dbReference>
<dbReference type="CDD" id="cd00093">
    <property type="entry name" value="HTH_XRE"/>
    <property type="match status" value="1"/>
</dbReference>
<protein>
    <submittedName>
        <fullName evidence="2">Helix-turn-helix transcriptional regulator</fullName>
    </submittedName>
</protein>
<reference evidence="2 3" key="1">
    <citation type="submission" date="2023-02" db="EMBL/GenBank/DDBJ databases">
        <authorList>
            <person name="Mo P."/>
        </authorList>
    </citation>
    <scope>NUCLEOTIDE SEQUENCE [LARGE SCALE GENOMIC DNA]</scope>
    <source>
        <strain evidence="2 3">HUAS 3</strain>
    </source>
</reference>
<feature type="domain" description="HTH cro/C1-type" evidence="1">
    <location>
        <begin position="36"/>
        <end position="75"/>
    </location>
</feature>
<dbReference type="SUPFAM" id="SSF47413">
    <property type="entry name" value="lambda repressor-like DNA-binding domains"/>
    <property type="match status" value="1"/>
</dbReference>
<evidence type="ECO:0000313" key="3">
    <source>
        <dbReference type="Proteomes" id="UP001219605"/>
    </source>
</evidence>
<dbReference type="InterPro" id="IPR001387">
    <property type="entry name" value="Cro/C1-type_HTH"/>
</dbReference>
<dbReference type="Gene3D" id="1.10.260.40">
    <property type="entry name" value="lambda repressor-like DNA-binding domains"/>
    <property type="match status" value="1"/>
</dbReference>
<evidence type="ECO:0000259" key="1">
    <source>
        <dbReference type="PROSITE" id="PS50943"/>
    </source>
</evidence>
<gene>
    <name evidence="2" type="ORF">PVK37_12865</name>
</gene>